<keyword evidence="3 6" id="KW-1133">Transmembrane helix</keyword>
<evidence type="ECO:0000313" key="10">
    <source>
        <dbReference type="Proteomes" id="UP000036987"/>
    </source>
</evidence>
<evidence type="ECO:0000313" key="9">
    <source>
        <dbReference type="EMBL" id="KMZ76043.1"/>
    </source>
</evidence>
<comment type="subcellular location">
    <subcellularLocation>
        <location evidence="1">Membrane</location>
        <topology evidence="1">Multi-pass membrane protein</topology>
    </subcellularLocation>
</comment>
<dbReference type="PANTHER" id="PTHR21576">
    <property type="entry name" value="UNCHARACTERIZED NODULIN-LIKE PROTEIN"/>
    <property type="match status" value="1"/>
</dbReference>
<organism evidence="9 10">
    <name type="scientific">Zostera marina</name>
    <name type="common">Eelgrass</name>
    <dbReference type="NCBI Taxonomy" id="29655"/>
    <lineage>
        <taxon>Eukaryota</taxon>
        <taxon>Viridiplantae</taxon>
        <taxon>Streptophyta</taxon>
        <taxon>Embryophyta</taxon>
        <taxon>Tracheophyta</taxon>
        <taxon>Spermatophyta</taxon>
        <taxon>Magnoliopsida</taxon>
        <taxon>Liliopsida</taxon>
        <taxon>Zosteraceae</taxon>
        <taxon>Zostera</taxon>
    </lineage>
</organism>
<keyword evidence="4 6" id="KW-0472">Membrane</keyword>
<feature type="domain" description="NFD4 C-terminal" evidence="8">
    <location>
        <begin position="348"/>
        <end position="551"/>
    </location>
</feature>
<feature type="transmembrane region" description="Helical" evidence="6">
    <location>
        <begin position="108"/>
        <end position="131"/>
    </location>
</feature>
<comment type="caution">
    <text evidence="9">The sequence shown here is derived from an EMBL/GenBank/DDBJ whole genome shotgun (WGS) entry which is preliminary data.</text>
</comment>
<feature type="transmembrane region" description="Helical" evidence="6">
    <location>
        <begin position="143"/>
        <end position="161"/>
    </location>
</feature>
<dbReference type="Pfam" id="PF06813">
    <property type="entry name" value="Nodulin-like"/>
    <property type="match status" value="1"/>
</dbReference>
<feature type="transmembrane region" description="Helical" evidence="6">
    <location>
        <begin position="212"/>
        <end position="233"/>
    </location>
</feature>
<keyword evidence="2 6" id="KW-0812">Transmembrane</keyword>
<evidence type="ECO:0000256" key="5">
    <source>
        <dbReference type="SAM" id="MobiDB-lite"/>
    </source>
</evidence>
<dbReference type="AlphaFoldDB" id="A0A0K9Q428"/>
<evidence type="ECO:0000256" key="1">
    <source>
        <dbReference type="ARBA" id="ARBA00004141"/>
    </source>
</evidence>
<dbReference type="Proteomes" id="UP000036987">
    <property type="component" value="Unassembled WGS sequence"/>
</dbReference>
<dbReference type="Pfam" id="PF23262">
    <property type="entry name" value="NFD4_C"/>
    <property type="match status" value="1"/>
</dbReference>
<evidence type="ECO:0000256" key="2">
    <source>
        <dbReference type="ARBA" id="ARBA00022692"/>
    </source>
</evidence>
<protein>
    <submittedName>
        <fullName evidence="9">Nodulin-like / Major Facilitator Superfamily protein</fullName>
    </submittedName>
</protein>
<dbReference type="OMA" id="HERGCKG"/>
<dbReference type="STRING" id="29655.A0A0K9Q428"/>
<feature type="region of interest" description="Disordered" evidence="5">
    <location>
        <begin position="289"/>
        <end position="312"/>
    </location>
</feature>
<dbReference type="InterPro" id="IPR056555">
    <property type="entry name" value="NFD4_C"/>
</dbReference>
<proteinExistence type="predicted"/>
<accession>A0A0K9Q428</accession>
<dbReference type="GO" id="GO:0016020">
    <property type="term" value="C:membrane"/>
    <property type="evidence" value="ECO:0000318"/>
    <property type="project" value="GO_Central"/>
</dbReference>
<feature type="domain" description="Nodulin-like" evidence="7">
    <location>
        <begin position="12"/>
        <end position="259"/>
    </location>
</feature>
<feature type="transmembrane region" description="Helical" evidence="6">
    <location>
        <begin position="77"/>
        <end position="96"/>
    </location>
</feature>
<evidence type="ECO:0000256" key="4">
    <source>
        <dbReference type="ARBA" id="ARBA00023136"/>
    </source>
</evidence>
<feature type="transmembrane region" description="Helical" evidence="6">
    <location>
        <begin position="173"/>
        <end position="192"/>
    </location>
</feature>
<dbReference type="Gene3D" id="1.20.1250.20">
    <property type="entry name" value="MFS general substrate transporter like domains"/>
    <property type="match status" value="1"/>
</dbReference>
<dbReference type="InterPro" id="IPR010658">
    <property type="entry name" value="Nodulin-like"/>
</dbReference>
<feature type="transmembrane region" description="Helical" evidence="6">
    <location>
        <begin position="12"/>
        <end position="35"/>
    </location>
</feature>
<evidence type="ECO:0000259" key="7">
    <source>
        <dbReference type="Pfam" id="PF06813"/>
    </source>
</evidence>
<evidence type="ECO:0000256" key="3">
    <source>
        <dbReference type="ARBA" id="ARBA00022989"/>
    </source>
</evidence>
<dbReference type="CDD" id="cd17354">
    <property type="entry name" value="MFS_Mch1p_like"/>
    <property type="match status" value="1"/>
</dbReference>
<evidence type="ECO:0000259" key="8">
    <source>
        <dbReference type="Pfam" id="PF23262"/>
    </source>
</evidence>
<feature type="transmembrane region" description="Helical" evidence="6">
    <location>
        <begin position="526"/>
        <end position="547"/>
    </location>
</feature>
<dbReference type="SUPFAM" id="SSF103473">
    <property type="entry name" value="MFS general substrate transporter"/>
    <property type="match status" value="2"/>
</dbReference>
<feature type="transmembrane region" description="Helical" evidence="6">
    <location>
        <begin position="418"/>
        <end position="435"/>
    </location>
</feature>
<name>A0A0K9Q428_ZOSMR</name>
<sequence>MSGKEKRGSRPPWVGLAAAVWVELAAGSAYTFALYSHSLKSVLGLTQQQLTILGVANDIGENVGILPGVVCNRLPPWIILLIAGACGFFGFGALWLTLSQTVQALPYWLLFIALCFGTNSSAWMGTGVLVINMRNFPLSRGTVAGIMKGYIGLSASVFTLVYTGALQTSSTKILLFLTLSIPIICILMMYFVRPCIPSLVDDTIERKHFLAVQISSIVLGVYLLVSTIVIEVFQLSTVISYVSVGFMVLIILTPVLIPLKMTLYPVHQKIPSHQNLSALSQNQSDHLTDPLIDNDDRRSPDETPLLGDFMETDEGSDVDMLYAEGAGAVKKKRPRRGEDFSFLQAVVKADFWLLFMSYFLAVGSGVTVLNNLAQIGISSGINDTTVLLSLFSFSNFFGRLVGGIVSEQFVRKSMLPRPFWMLLTQVLMVGIYLLFAFAPSFVLYFSTGVLGICYGVQFSVMVPTASELFGLKHFGIIYNFMLLGNPLGAILFSTLLAGYVYDTEAAKQGGNGSSNLSCMGPNCFRLTFEVLAAVSVLASILSTILTMRVKPVYQALYATGSFRIPRH</sequence>
<feature type="transmembrane region" description="Helical" evidence="6">
    <location>
        <begin position="476"/>
        <end position="501"/>
    </location>
</feature>
<keyword evidence="10" id="KW-1185">Reference proteome</keyword>
<feature type="transmembrane region" description="Helical" evidence="6">
    <location>
        <begin position="239"/>
        <end position="259"/>
    </location>
</feature>
<feature type="transmembrane region" description="Helical" evidence="6">
    <location>
        <begin position="340"/>
        <end position="366"/>
    </location>
</feature>
<feature type="transmembrane region" description="Helical" evidence="6">
    <location>
        <begin position="386"/>
        <end position="406"/>
    </location>
</feature>
<dbReference type="InterPro" id="IPR036259">
    <property type="entry name" value="MFS_trans_sf"/>
</dbReference>
<reference evidence="10" key="1">
    <citation type="journal article" date="2016" name="Nature">
        <title>The genome of the seagrass Zostera marina reveals angiosperm adaptation to the sea.</title>
        <authorList>
            <person name="Olsen J.L."/>
            <person name="Rouze P."/>
            <person name="Verhelst B."/>
            <person name="Lin Y.-C."/>
            <person name="Bayer T."/>
            <person name="Collen J."/>
            <person name="Dattolo E."/>
            <person name="De Paoli E."/>
            <person name="Dittami S."/>
            <person name="Maumus F."/>
            <person name="Michel G."/>
            <person name="Kersting A."/>
            <person name="Lauritano C."/>
            <person name="Lohaus R."/>
            <person name="Toepel M."/>
            <person name="Tonon T."/>
            <person name="Vanneste K."/>
            <person name="Amirebrahimi M."/>
            <person name="Brakel J."/>
            <person name="Bostroem C."/>
            <person name="Chovatia M."/>
            <person name="Grimwood J."/>
            <person name="Jenkins J.W."/>
            <person name="Jueterbock A."/>
            <person name="Mraz A."/>
            <person name="Stam W.T."/>
            <person name="Tice H."/>
            <person name="Bornberg-Bauer E."/>
            <person name="Green P.J."/>
            <person name="Pearson G.A."/>
            <person name="Procaccini G."/>
            <person name="Duarte C.M."/>
            <person name="Schmutz J."/>
            <person name="Reusch T.B.H."/>
            <person name="Van de Peer Y."/>
        </authorList>
    </citation>
    <scope>NUCLEOTIDE SEQUENCE [LARGE SCALE GENOMIC DNA]</scope>
    <source>
        <strain evidence="10">cv. Finnish</strain>
    </source>
</reference>
<gene>
    <name evidence="9" type="ORF">ZOSMA_107G00400</name>
</gene>
<feature type="transmembrane region" description="Helical" evidence="6">
    <location>
        <begin position="441"/>
        <end position="464"/>
    </location>
</feature>
<dbReference type="PANTHER" id="PTHR21576:SF154">
    <property type="entry name" value="OS04G0502800 PROTEIN"/>
    <property type="match status" value="1"/>
</dbReference>
<dbReference type="EMBL" id="LFYR01000090">
    <property type="protein sequence ID" value="KMZ76043.1"/>
    <property type="molecule type" value="Genomic_DNA"/>
</dbReference>
<evidence type="ECO:0000256" key="6">
    <source>
        <dbReference type="SAM" id="Phobius"/>
    </source>
</evidence>
<dbReference type="OrthoDB" id="410267at2759"/>